<comment type="caution">
    <text evidence="5">The sequence shown here is derived from an EMBL/GenBank/DDBJ whole genome shotgun (WGS) entry which is preliminary data.</text>
</comment>
<keyword evidence="6" id="KW-1185">Reference proteome</keyword>
<dbReference type="SUPFAM" id="SSF53335">
    <property type="entry name" value="S-adenosyl-L-methionine-dependent methyltransferases"/>
    <property type="match status" value="1"/>
</dbReference>
<dbReference type="EMBL" id="JAVDYG010000001">
    <property type="protein sequence ID" value="MDR7362259.1"/>
    <property type="molecule type" value="Genomic_DNA"/>
</dbReference>
<sequence>MPDSVLRQVWAVEQLRLSGGETVLEVGCGDGTAAARLCEAVGPEGHVLAVDRSAEAVAQARVTLAGWLEEGRAVLVHADLLHLGPATASVDHVLAVSVPPVWRSAYLTSEVWRVLRPGGSLHLVEHSPGWHHPADVDAGVRPVLGALAGYGFGTEPPTVQALGDGYAVHVRAVRPL</sequence>
<dbReference type="InterPro" id="IPR041698">
    <property type="entry name" value="Methyltransf_25"/>
</dbReference>
<dbReference type="InterPro" id="IPR050508">
    <property type="entry name" value="Methyltransf_Superfamily"/>
</dbReference>
<keyword evidence="2" id="KW-0808">Transferase</keyword>
<dbReference type="Proteomes" id="UP001183648">
    <property type="component" value="Unassembled WGS sequence"/>
</dbReference>
<dbReference type="Pfam" id="PF13649">
    <property type="entry name" value="Methyltransf_25"/>
    <property type="match status" value="1"/>
</dbReference>
<evidence type="ECO:0000256" key="2">
    <source>
        <dbReference type="ARBA" id="ARBA00022679"/>
    </source>
</evidence>
<dbReference type="InterPro" id="IPR029063">
    <property type="entry name" value="SAM-dependent_MTases_sf"/>
</dbReference>
<dbReference type="InterPro" id="IPR023576">
    <property type="entry name" value="UbiE/COQ5_MeTrFase_CS"/>
</dbReference>
<dbReference type="CDD" id="cd02440">
    <property type="entry name" value="AdoMet_MTases"/>
    <property type="match status" value="1"/>
</dbReference>
<evidence type="ECO:0000256" key="1">
    <source>
        <dbReference type="ARBA" id="ARBA00022603"/>
    </source>
</evidence>
<evidence type="ECO:0000259" key="4">
    <source>
        <dbReference type="Pfam" id="PF13649"/>
    </source>
</evidence>
<keyword evidence="1" id="KW-0489">Methyltransferase</keyword>
<evidence type="ECO:0000313" key="6">
    <source>
        <dbReference type="Proteomes" id="UP001183648"/>
    </source>
</evidence>
<keyword evidence="5" id="KW-0830">Ubiquinone</keyword>
<dbReference type="PANTHER" id="PTHR42912:SF45">
    <property type="entry name" value="23S RRNA (GUANINE(745)-N(1))-METHYLTRANSFERASE"/>
    <property type="match status" value="1"/>
</dbReference>
<keyword evidence="3" id="KW-0949">S-adenosyl-L-methionine</keyword>
<dbReference type="PANTHER" id="PTHR42912">
    <property type="entry name" value="METHYLTRANSFERASE"/>
    <property type="match status" value="1"/>
</dbReference>
<protein>
    <submittedName>
        <fullName evidence="5">Ubiquinone/menaquinone biosynthesis C-methylase UbiE</fullName>
    </submittedName>
</protein>
<gene>
    <name evidence="5" type="ORF">J2S63_001812</name>
</gene>
<feature type="domain" description="Methyltransferase" evidence="4">
    <location>
        <begin position="23"/>
        <end position="119"/>
    </location>
</feature>
<reference evidence="5 6" key="1">
    <citation type="submission" date="2023-07" db="EMBL/GenBank/DDBJ databases">
        <title>Sequencing the genomes of 1000 actinobacteria strains.</title>
        <authorList>
            <person name="Klenk H.-P."/>
        </authorList>
    </citation>
    <scope>NUCLEOTIDE SEQUENCE [LARGE SCALE GENOMIC DNA]</scope>
    <source>
        <strain evidence="5 6">DSM 19426</strain>
    </source>
</reference>
<evidence type="ECO:0000256" key="3">
    <source>
        <dbReference type="ARBA" id="ARBA00022691"/>
    </source>
</evidence>
<dbReference type="Gene3D" id="3.40.50.150">
    <property type="entry name" value="Vaccinia Virus protein VP39"/>
    <property type="match status" value="1"/>
</dbReference>
<accession>A0ABU2BUF3</accession>
<dbReference type="PROSITE" id="PS01184">
    <property type="entry name" value="UBIE_2"/>
    <property type="match status" value="1"/>
</dbReference>
<dbReference type="RefSeq" id="WP_310301507.1">
    <property type="nucleotide sequence ID" value="NZ_BAAAPS010000008.1"/>
</dbReference>
<evidence type="ECO:0000313" key="5">
    <source>
        <dbReference type="EMBL" id="MDR7362259.1"/>
    </source>
</evidence>
<name>A0ABU2BUF3_9ACTN</name>
<proteinExistence type="predicted"/>
<organism evidence="5 6">
    <name type="scientific">Nocardioides marmoribigeumensis</name>
    <dbReference type="NCBI Taxonomy" id="433649"/>
    <lineage>
        <taxon>Bacteria</taxon>
        <taxon>Bacillati</taxon>
        <taxon>Actinomycetota</taxon>
        <taxon>Actinomycetes</taxon>
        <taxon>Propionibacteriales</taxon>
        <taxon>Nocardioidaceae</taxon>
        <taxon>Nocardioides</taxon>
    </lineage>
</organism>